<dbReference type="STRING" id="313367.JSE7799_00205"/>
<sequence length="83" mass="8923">MAQRYAMNGDLIFKWLRNPYHEPEPPVEPDAACFLPVKIVDQPTHDDSEAAAGPVPAADTIEIDTAGGHRLPISGAYGPEALV</sequence>
<evidence type="ECO:0000313" key="1">
    <source>
        <dbReference type="EMBL" id="CUH12220.1"/>
    </source>
</evidence>
<dbReference type="Proteomes" id="UP000049455">
    <property type="component" value="Unassembled WGS sequence"/>
</dbReference>
<dbReference type="AlphaFoldDB" id="A0A0M7B6R1"/>
<proteinExistence type="predicted"/>
<reference evidence="1 2" key="1">
    <citation type="submission" date="2015-09" db="EMBL/GenBank/DDBJ databases">
        <authorList>
            <person name="Jackson K.R."/>
            <person name="Lunt B.L."/>
            <person name="Fisher J.N.B."/>
            <person name="Gardner A.V."/>
            <person name="Bailey M.E."/>
            <person name="Deus L.M."/>
            <person name="Earl A.S."/>
            <person name="Gibby P.D."/>
            <person name="Hartmann K.A."/>
            <person name="Liu J.E."/>
            <person name="Manci A.M."/>
            <person name="Nielsen D.A."/>
            <person name="Solomon M.B."/>
            <person name="Breakwell D.P."/>
            <person name="Burnett S.H."/>
            <person name="Grose J.H."/>
        </authorList>
    </citation>
    <scope>NUCLEOTIDE SEQUENCE [LARGE SCALE GENOMIC DNA]</scope>
    <source>
        <strain evidence="1 2">CECT 7799</strain>
    </source>
</reference>
<evidence type="ECO:0000313" key="2">
    <source>
        <dbReference type="Proteomes" id="UP000049455"/>
    </source>
</evidence>
<dbReference type="EMBL" id="CYPR01000012">
    <property type="protein sequence ID" value="CUH12220.1"/>
    <property type="molecule type" value="Genomic_DNA"/>
</dbReference>
<organism evidence="1 2">
    <name type="scientific">Jannaschia seosinensis</name>
    <dbReference type="NCBI Taxonomy" id="313367"/>
    <lineage>
        <taxon>Bacteria</taxon>
        <taxon>Pseudomonadati</taxon>
        <taxon>Pseudomonadota</taxon>
        <taxon>Alphaproteobacteria</taxon>
        <taxon>Rhodobacterales</taxon>
        <taxon>Roseobacteraceae</taxon>
        <taxon>Jannaschia</taxon>
    </lineage>
</organism>
<name>A0A0M7B6R1_9RHOB</name>
<dbReference type="RefSeq" id="WP_245624740.1">
    <property type="nucleotide sequence ID" value="NZ_CYPR01000012.1"/>
</dbReference>
<accession>A0A0M7B6R1</accession>
<keyword evidence="2" id="KW-1185">Reference proteome</keyword>
<gene>
    <name evidence="1" type="ORF">JSE7799_00205</name>
</gene>
<protein>
    <submittedName>
        <fullName evidence="1">Uncharacterized protein</fullName>
    </submittedName>
</protein>